<name>A0A4P7VP84_9BACT</name>
<dbReference type="EMBL" id="CP039393">
    <property type="protein sequence ID" value="QCD34489.1"/>
    <property type="molecule type" value="Genomic_DNA"/>
</dbReference>
<dbReference type="InterPro" id="IPR001296">
    <property type="entry name" value="Glyco_trans_1"/>
</dbReference>
<dbReference type="OrthoDB" id="9811239at2"/>
<dbReference type="CDD" id="cd03820">
    <property type="entry name" value="GT4_AmsD-like"/>
    <property type="match status" value="1"/>
</dbReference>
<dbReference type="PANTHER" id="PTHR12526:SF630">
    <property type="entry name" value="GLYCOSYLTRANSFERASE"/>
    <property type="match status" value="1"/>
</dbReference>
<dbReference type="KEGG" id="mgod:E7746_00630"/>
<dbReference type="Pfam" id="PF00534">
    <property type="entry name" value="Glycos_transf_1"/>
    <property type="match status" value="1"/>
</dbReference>
<dbReference type="RefSeq" id="WP_123395140.1">
    <property type="nucleotide sequence ID" value="NZ_CANQMU010000005.1"/>
</dbReference>
<dbReference type="Proteomes" id="UP000297031">
    <property type="component" value="Chromosome"/>
</dbReference>
<evidence type="ECO:0000313" key="3">
    <source>
        <dbReference type="Proteomes" id="UP000297031"/>
    </source>
</evidence>
<evidence type="ECO:0000259" key="1">
    <source>
        <dbReference type="Pfam" id="PF00534"/>
    </source>
</evidence>
<proteinExistence type="predicted"/>
<organism evidence="2 3">
    <name type="scientific">Muribaculum gordoncarteri</name>
    <dbReference type="NCBI Taxonomy" id="2530390"/>
    <lineage>
        <taxon>Bacteria</taxon>
        <taxon>Pseudomonadati</taxon>
        <taxon>Bacteroidota</taxon>
        <taxon>Bacteroidia</taxon>
        <taxon>Bacteroidales</taxon>
        <taxon>Muribaculaceae</taxon>
        <taxon>Muribaculum</taxon>
    </lineage>
</organism>
<accession>A0A4P7VP84</accession>
<reference evidence="2 3" key="1">
    <citation type="submission" date="2019-02" db="EMBL/GenBank/DDBJ databases">
        <title>Isolation and identification of novel species under the genus Muribaculum.</title>
        <authorList>
            <person name="Miyake S."/>
            <person name="Ding Y."/>
            <person name="Low A."/>
            <person name="Soh M."/>
            <person name="Seedorf H."/>
        </authorList>
    </citation>
    <scope>NUCLEOTIDE SEQUENCE [LARGE SCALE GENOMIC DNA]</scope>
    <source>
        <strain evidence="2 3">TLL-A4</strain>
    </source>
</reference>
<dbReference type="SUPFAM" id="SSF53756">
    <property type="entry name" value="UDP-Glycosyltransferase/glycogen phosphorylase"/>
    <property type="match status" value="1"/>
</dbReference>
<keyword evidence="3" id="KW-1185">Reference proteome</keyword>
<protein>
    <submittedName>
        <fullName evidence="2">Glycosyltransferase family 4 protein</fullName>
    </submittedName>
</protein>
<evidence type="ECO:0000313" key="2">
    <source>
        <dbReference type="EMBL" id="QCD34489.1"/>
    </source>
</evidence>
<keyword evidence="2" id="KW-0808">Transferase</keyword>
<dbReference type="Gene3D" id="3.40.50.2000">
    <property type="entry name" value="Glycogen Phosphorylase B"/>
    <property type="match status" value="2"/>
</dbReference>
<dbReference type="GO" id="GO:0016757">
    <property type="term" value="F:glycosyltransferase activity"/>
    <property type="evidence" value="ECO:0007669"/>
    <property type="project" value="InterPro"/>
</dbReference>
<sequence length="354" mass="39571">MKKILLFCEALRNRAGIERMTVELANLLSEDYKVSIVTIDLFKAEECPYAVSPKVKIMSLNSSFNKTFSSLKSLNIRNIRLFRKICKELYPEVIITVATPLIRISAPAIIGLGIRNIGWEHFNIFAGSKAGTLFKSVAPWFVDKTVVLTEADAVDYRKKKAPDIIVIPNFTSIGSNNPSRIENKVLLAVGRHSEQKGFDLLLKAWAKSKPQGWLLTIVGDGKLKEDNIDLAEKLGISDSVIFKPSTPNIVEEFQNASCFVLSSRYEGLVLVLIEAKTMGLPSICFDCPNSPREVIRHGIDGWLVPSENIDALAKEIELRLKDIDTLRLAGEKARIDALKRYSPEAIKSQWENIL</sequence>
<gene>
    <name evidence="2" type="ORF">E7746_00630</name>
</gene>
<dbReference type="AlphaFoldDB" id="A0A4P7VP84"/>
<dbReference type="PANTHER" id="PTHR12526">
    <property type="entry name" value="GLYCOSYLTRANSFERASE"/>
    <property type="match status" value="1"/>
</dbReference>
<feature type="domain" description="Glycosyl transferase family 1" evidence="1">
    <location>
        <begin position="182"/>
        <end position="334"/>
    </location>
</feature>